<comment type="caution">
    <text evidence="4">The sequence shown here is derived from an EMBL/GenBank/DDBJ whole genome shotgun (WGS) entry which is preliminary data.</text>
</comment>
<feature type="domain" description="Spore protein YkvP/CgeB glycosyl transferase-like" evidence="3">
    <location>
        <begin position="891"/>
        <end position="1026"/>
    </location>
</feature>
<dbReference type="InterPro" id="IPR055259">
    <property type="entry name" value="YkvP/CgeB_Glyco_trans-like"/>
</dbReference>
<keyword evidence="5" id="KW-1185">Reference proteome</keyword>
<gene>
    <name evidence="4" type="ORF">WDZ17_14975</name>
</gene>
<dbReference type="Pfam" id="PF13524">
    <property type="entry name" value="Glyco_trans_1_2"/>
    <property type="match status" value="1"/>
</dbReference>
<dbReference type="InterPro" id="IPR001173">
    <property type="entry name" value="Glyco_trans_2-like"/>
</dbReference>
<dbReference type="CDD" id="cd00761">
    <property type="entry name" value="Glyco_tranf_GTA_type"/>
    <property type="match status" value="1"/>
</dbReference>
<dbReference type="EMBL" id="JBBIAA010000027">
    <property type="protein sequence ID" value="MEJ5946599.1"/>
    <property type="molecule type" value="Genomic_DNA"/>
</dbReference>
<proteinExistence type="predicted"/>
<sequence>MSLAQRARATVRHVPGVRRARRELWHRRDVHAIATSGLFDADWYRLQSGLDGSDEAALEDYVRRGRKRGLSPAPFFEPSAFDSSWRKRVQDPFAVFVADARARRERRWHSGLVFVEELGTLDGDRLAPPADDDVVVVQLDRDPDPQVTPTARTTWGRARAVLAERAGTWRAQEDRRTLLTRSSERPPGESGFRTAMARRPTPSRADAPVLVSVVMPTWNRQALVGRAVRSLQEQTLGDWELIVVDDGSVDDTVRVVEGIAHFDPRVRLVPLDRSGVGRARNEGIARARGRLVAFLDSDNTWEPDFLELMAKGMDALGSEAAFSSVEMVSSRRRDFRVGSGRHEHLLVGNHVDLNALVVRADVLDRVGGFAEDLRRTVDYELVLRLAASRTLDFLPFVGVVYTDDEDEGAGADRISVREPLTWDYVTRSRHLVDWEALASRRYEPGLVSVVTTTGSPRWATTAALAAVLRQEVPDHLEVVLVDRGGSLQDSTALGLLELVDPRLRVVRVATDLGVPLSLDVGLAEARGEAVALLPPGTVLEPRALSRCLEALGAGAACAQPLTVDSRDLVSGAGLLVARRGTWVPLLPEHPASDLDGAPAHLPVAALVGSALVARTAEVAAAGGLPPLMAGSLSFADLSVELARRTGRRPVVVHAARARTLGRGWSGPLAWTDRRVFEGRHRDAAADLSPLEHVGASLASLETRLDADGTAVDVQARLARRVGRVSGGPADGLPRLRWALVTSAPAGPKGTAWGDVHFGDALARALRRLGQDAHVYAREAGNRRSAHLDDVRLVLRGLDPVAADPGRATITWIISHPDTVGDDELSRSDAVFAAGRTWAERASLRSGRHVGFLPQCADGDRFRPGSTASTGSPSRLFVGNSRKVLRPSVAHLVGAGLELDVYGGGWEGLVPAGVVRGAYLPNEELGRAYWDAGLVLNDHWADMRQHGFIANRVFDAVAAGGRVISDHVDGVEDLLGDAVRTWRTPRELVDLALTPPLELFGDDAHRREVAARVRREHTFDARALDLLRVAAELGG</sequence>
<organism evidence="4 5">
    <name type="scientific">Pseudokineococcus basanitobsidens</name>
    <dbReference type="NCBI Taxonomy" id="1926649"/>
    <lineage>
        <taxon>Bacteria</taxon>
        <taxon>Bacillati</taxon>
        <taxon>Actinomycetota</taxon>
        <taxon>Actinomycetes</taxon>
        <taxon>Kineosporiales</taxon>
        <taxon>Kineosporiaceae</taxon>
        <taxon>Pseudokineococcus</taxon>
    </lineage>
</organism>
<dbReference type="Proteomes" id="UP001387100">
    <property type="component" value="Unassembled WGS sequence"/>
</dbReference>
<feature type="domain" description="Glycosyltransferase 2-like" evidence="2">
    <location>
        <begin position="212"/>
        <end position="338"/>
    </location>
</feature>
<feature type="region of interest" description="Disordered" evidence="1">
    <location>
        <begin position="180"/>
        <end position="201"/>
    </location>
</feature>
<dbReference type="SUPFAM" id="SSF53448">
    <property type="entry name" value="Nucleotide-diphospho-sugar transferases"/>
    <property type="match status" value="2"/>
</dbReference>
<dbReference type="Pfam" id="PF00535">
    <property type="entry name" value="Glycos_transf_2"/>
    <property type="match status" value="2"/>
</dbReference>
<evidence type="ECO:0000259" key="2">
    <source>
        <dbReference type="Pfam" id="PF00535"/>
    </source>
</evidence>
<feature type="domain" description="Glycosyltransferase 2-like" evidence="2">
    <location>
        <begin position="462"/>
        <end position="560"/>
    </location>
</feature>
<dbReference type="Gene3D" id="3.90.550.10">
    <property type="entry name" value="Spore Coat Polysaccharide Biosynthesis Protein SpsA, Chain A"/>
    <property type="match status" value="2"/>
</dbReference>
<evidence type="ECO:0000313" key="5">
    <source>
        <dbReference type="Proteomes" id="UP001387100"/>
    </source>
</evidence>
<evidence type="ECO:0000259" key="3">
    <source>
        <dbReference type="Pfam" id="PF13524"/>
    </source>
</evidence>
<evidence type="ECO:0000313" key="4">
    <source>
        <dbReference type="EMBL" id="MEJ5946599.1"/>
    </source>
</evidence>
<dbReference type="InterPro" id="IPR029044">
    <property type="entry name" value="Nucleotide-diphossugar_trans"/>
</dbReference>
<dbReference type="InterPro" id="IPR050834">
    <property type="entry name" value="Glycosyltransf_2"/>
</dbReference>
<evidence type="ECO:0000256" key="1">
    <source>
        <dbReference type="SAM" id="MobiDB-lite"/>
    </source>
</evidence>
<dbReference type="PANTHER" id="PTHR43685">
    <property type="entry name" value="GLYCOSYLTRANSFERASE"/>
    <property type="match status" value="1"/>
</dbReference>
<reference evidence="4 5" key="1">
    <citation type="journal article" date="2017" name="Int. J. Syst. Evol. Microbiol.">
        <title>Pseudokineococcus basanitobsidens sp. nov., isolated from volcanic rock.</title>
        <authorList>
            <person name="Lee D.W."/>
            <person name="Park M.Y."/>
            <person name="Kim J.J."/>
            <person name="Kim B.S."/>
        </authorList>
    </citation>
    <scope>NUCLEOTIDE SEQUENCE [LARGE SCALE GENOMIC DNA]</scope>
    <source>
        <strain evidence="4 5">DSM 103726</strain>
    </source>
</reference>
<dbReference type="RefSeq" id="WP_339575981.1">
    <property type="nucleotide sequence ID" value="NZ_JBBIAA010000027.1"/>
</dbReference>
<accession>A0ABU8RNG4</accession>
<name>A0ABU8RNG4_9ACTN</name>
<dbReference type="PANTHER" id="PTHR43685:SF2">
    <property type="entry name" value="GLYCOSYLTRANSFERASE 2-LIKE DOMAIN-CONTAINING PROTEIN"/>
    <property type="match status" value="1"/>
</dbReference>
<protein>
    <submittedName>
        <fullName evidence="4">Glycosyltransferase family 2 protein</fullName>
    </submittedName>
</protein>